<dbReference type="STRING" id="1291052.FC18_GL001317"/>
<dbReference type="EMBL" id="AYYO01000022">
    <property type="protein sequence ID" value="KRM55422.1"/>
    <property type="molecule type" value="Genomic_DNA"/>
</dbReference>
<dbReference type="OrthoDB" id="2329732at2"/>
<dbReference type="Proteomes" id="UP000051679">
    <property type="component" value="Unassembled WGS sequence"/>
</dbReference>
<organism evidence="1 2">
    <name type="scientific">Lacticaseibacillus sharpeae JCM 1186 = DSM 20505</name>
    <dbReference type="NCBI Taxonomy" id="1291052"/>
    <lineage>
        <taxon>Bacteria</taxon>
        <taxon>Bacillati</taxon>
        <taxon>Bacillota</taxon>
        <taxon>Bacilli</taxon>
        <taxon>Lactobacillales</taxon>
        <taxon>Lactobacillaceae</taxon>
        <taxon>Lacticaseibacillus</taxon>
    </lineage>
</organism>
<dbReference type="PATRIC" id="fig|1291052.5.peg.1335"/>
<name>A0A0R1ZKD1_9LACO</name>
<sequence>MKKVEQALTKAAFHGVPKDGELLLLNGRVLVCDTLQVDGEKFPKEGTFVKMIEKLRHNVVATANDGLIVLSENGKERVTYAPTRVDVFLAKVNSQIITPRYANQGPTYDTVLHVVSARDDLYLRVSGGKAGHYLLNHAADLPVVDVLGIADTEFAGSEYDFADAINKRGYGSMVAGTELAFLDNNFASNLRV</sequence>
<evidence type="ECO:0000313" key="1">
    <source>
        <dbReference type="EMBL" id="KRM55422.1"/>
    </source>
</evidence>
<accession>A0A0R1ZKD1</accession>
<dbReference type="AlphaFoldDB" id="A0A0R1ZKD1"/>
<gene>
    <name evidence="1" type="ORF">FC18_GL001317</name>
</gene>
<keyword evidence="2" id="KW-1185">Reference proteome</keyword>
<comment type="caution">
    <text evidence="1">The sequence shown here is derived from an EMBL/GenBank/DDBJ whole genome shotgun (WGS) entry which is preliminary data.</text>
</comment>
<proteinExistence type="predicted"/>
<reference evidence="1 2" key="1">
    <citation type="journal article" date="2015" name="Genome Announc.">
        <title>Expanding the biotechnology potential of lactobacilli through comparative genomics of 213 strains and associated genera.</title>
        <authorList>
            <person name="Sun Z."/>
            <person name="Harris H.M."/>
            <person name="McCann A."/>
            <person name="Guo C."/>
            <person name="Argimon S."/>
            <person name="Zhang W."/>
            <person name="Yang X."/>
            <person name="Jeffery I.B."/>
            <person name="Cooney J.C."/>
            <person name="Kagawa T.F."/>
            <person name="Liu W."/>
            <person name="Song Y."/>
            <person name="Salvetti E."/>
            <person name="Wrobel A."/>
            <person name="Rasinkangas P."/>
            <person name="Parkhill J."/>
            <person name="Rea M.C."/>
            <person name="O'Sullivan O."/>
            <person name="Ritari J."/>
            <person name="Douillard F.P."/>
            <person name="Paul Ross R."/>
            <person name="Yang R."/>
            <person name="Briner A.E."/>
            <person name="Felis G.E."/>
            <person name="de Vos W.M."/>
            <person name="Barrangou R."/>
            <person name="Klaenhammer T.R."/>
            <person name="Caufield P.W."/>
            <person name="Cui Y."/>
            <person name="Zhang H."/>
            <person name="O'Toole P.W."/>
        </authorList>
    </citation>
    <scope>NUCLEOTIDE SEQUENCE [LARGE SCALE GENOMIC DNA]</scope>
    <source>
        <strain evidence="1 2">DSM 20505</strain>
    </source>
</reference>
<evidence type="ECO:0000313" key="2">
    <source>
        <dbReference type="Proteomes" id="UP000051679"/>
    </source>
</evidence>
<dbReference type="RefSeq" id="WP_054678332.1">
    <property type="nucleotide sequence ID" value="NZ_AYYO01000022.1"/>
</dbReference>
<protein>
    <submittedName>
        <fullName evidence="1">Uncharacterized protein</fullName>
    </submittedName>
</protein>